<comment type="caution">
    <text evidence="2">The sequence shown here is derived from an EMBL/GenBank/DDBJ whole genome shotgun (WGS) entry which is preliminary data.</text>
</comment>
<name>A0A699ZAI9_HAELA</name>
<dbReference type="PROSITE" id="PS51257">
    <property type="entry name" value="PROKAR_LIPOPROTEIN"/>
    <property type="match status" value="1"/>
</dbReference>
<protein>
    <submittedName>
        <fullName evidence="2">Uncharacterized protein</fullName>
    </submittedName>
</protein>
<proteinExistence type="predicted"/>
<dbReference type="AlphaFoldDB" id="A0A699ZAI9"/>
<reference evidence="2 3" key="1">
    <citation type="submission" date="2020-02" db="EMBL/GenBank/DDBJ databases">
        <title>Draft genome sequence of Haematococcus lacustris strain NIES-144.</title>
        <authorList>
            <person name="Morimoto D."/>
            <person name="Nakagawa S."/>
            <person name="Yoshida T."/>
            <person name="Sawayama S."/>
        </authorList>
    </citation>
    <scope>NUCLEOTIDE SEQUENCE [LARGE SCALE GENOMIC DNA]</scope>
    <source>
        <strain evidence="2 3">NIES-144</strain>
    </source>
</reference>
<gene>
    <name evidence="2" type="ORF">HaLaN_08185</name>
</gene>
<keyword evidence="3" id="KW-1185">Reference proteome</keyword>
<feature type="region of interest" description="Disordered" evidence="1">
    <location>
        <begin position="38"/>
        <end position="131"/>
    </location>
</feature>
<organism evidence="2 3">
    <name type="scientific">Haematococcus lacustris</name>
    <name type="common">Green alga</name>
    <name type="synonym">Haematococcus pluvialis</name>
    <dbReference type="NCBI Taxonomy" id="44745"/>
    <lineage>
        <taxon>Eukaryota</taxon>
        <taxon>Viridiplantae</taxon>
        <taxon>Chlorophyta</taxon>
        <taxon>core chlorophytes</taxon>
        <taxon>Chlorophyceae</taxon>
        <taxon>CS clade</taxon>
        <taxon>Chlamydomonadales</taxon>
        <taxon>Haematococcaceae</taxon>
        <taxon>Haematococcus</taxon>
    </lineage>
</organism>
<evidence type="ECO:0000313" key="2">
    <source>
        <dbReference type="EMBL" id="GFH12482.1"/>
    </source>
</evidence>
<feature type="compositionally biased region" description="Pro residues" evidence="1">
    <location>
        <begin position="70"/>
        <end position="84"/>
    </location>
</feature>
<dbReference type="Proteomes" id="UP000485058">
    <property type="component" value="Unassembled WGS sequence"/>
</dbReference>
<accession>A0A699ZAI9</accession>
<sequence length="164" mass="16971">MQAGRWLCHKQPAQNSKVAGAVTYLASSACIIFASAPGPAEPGSSWAGCPQSPESPPHGPWHLRQHTGHPQPPAKPPPPQPPAEPRVCRGGEALQSELGSKGALHKASDPGSILPAQSAWPAGLNSRPAPTEQCLHCRSKGPAASRGKGPGLRRVCWGCLSGQV</sequence>
<dbReference type="EMBL" id="BLLF01000508">
    <property type="protein sequence ID" value="GFH12482.1"/>
    <property type="molecule type" value="Genomic_DNA"/>
</dbReference>
<evidence type="ECO:0000256" key="1">
    <source>
        <dbReference type="SAM" id="MobiDB-lite"/>
    </source>
</evidence>
<evidence type="ECO:0000313" key="3">
    <source>
        <dbReference type="Proteomes" id="UP000485058"/>
    </source>
</evidence>